<name>A0A1U9YIN0_9BACL</name>
<dbReference type="EMBL" id="CP020557">
    <property type="protein sequence ID" value="ARF67093.1"/>
    <property type="molecule type" value="Genomic_DNA"/>
</dbReference>
<dbReference type="Proteomes" id="UP000192727">
    <property type="component" value="Chromosome"/>
</dbReference>
<evidence type="ECO:0000313" key="1">
    <source>
        <dbReference type="EMBL" id="ARF67093.1"/>
    </source>
</evidence>
<dbReference type="InterPro" id="IPR043723">
    <property type="entry name" value="DUF5665"/>
</dbReference>
<proteinExistence type="predicted"/>
<reference evidence="1 2" key="1">
    <citation type="submission" date="2017-03" db="EMBL/GenBank/DDBJ databases">
        <title>Paenibacillus larvae genome sequencing.</title>
        <authorList>
            <person name="Dingman D.W."/>
        </authorList>
    </citation>
    <scope>NUCLEOTIDE SEQUENCE [LARGE SCALE GENOMIC DNA]</scope>
    <source>
        <strain evidence="1 2">SAG 10367</strain>
    </source>
</reference>
<sequence>MPVKPDQEDQNRKLLQNIDEKITELAKNIERTQIADYMELLNSPRKLIKRNIIAGISRGVGIAIGFTFFAGTILYLLQLLGALNLPIIGDYIAEIVRYVQFQLEGHRF</sequence>
<protein>
    <submittedName>
        <fullName evidence="1">Uncharacterized protein</fullName>
    </submittedName>
</protein>
<organism evidence="1 2">
    <name type="scientific">Paenibacillus larvae subsp. pulvifaciens</name>
    <dbReference type="NCBI Taxonomy" id="1477"/>
    <lineage>
        <taxon>Bacteria</taxon>
        <taxon>Bacillati</taxon>
        <taxon>Bacillota</taxon>
        <taxon>Bacilli</taxon>
        <taxon>Bacillales</taxon>
        <taxon>Paenibacillaceae</taxon>
        <taxon>Paenibacillus</taxon>
    </lineage>
</organism>
<dbReference type="Pfam" id="PF18910">
    <property type="entry name" value="DUF5665"/>
    <property type="match status" value="1"/>
</dbReference>
<evidence type="ECO:0000313" key="2">
    <source>
        <dbReference type="Proteomes" id="UP000192727"/>
    </source>
</evidence>
<accession>A0A1U9YIN0</accession>
<gene>
    <name evidence="1" type="ORF">B7C51_03600</name>
</gene>
<dbReference type="AlphaFoldDB" id="A0A1U9YIN0"/>